<feature type="signal peptide" evidence="1">
    <location>
        <begin position="1"/>
        <end position="27"/>
    </location>
</feature>
<dbReference type="InterPro" id="IPR010546">
    <property type="entry name" value="DUF1120"/>
</dbReference>
<dbReference type="Proteomes" id="UP000494269">
    <property type="component" value="Unassembled WGS sequence"/>
</dbReference>
<keyword evidence="1" id="KW-0732">Signal</keyword>
<accession>A0A6S7AN47</accession>
<gene>
    <name evidence="2" type="ORF">LMG3441_05582</name>
</gene>
<organism evidence="2 3">
    <name type="scientific">Achromobacter kerstersii</name>
    <dbReference type="NCBI Taxonomy" id="1353890"/>
    <lineage>
        <taxon>Bacteria</taxon>
        <taxon>Pseudomonadati</taxon>
        <taxon>Pseudomonadota</taxon>
        <taxon>Betaproteobacteria</taxon>
        <taxon>Burkholderiales</taxon>
        <taxon>Alcaligenaceae</taxon>
        <taxon>Achromobacter</taxon>
    </lineage>
</organism>
<evidence type="ECO:0000256" key="1">
    <source>
        <dbReference type="SAM" id="SignalP"/>
    </source>
</evidence>
<evidence type="ECO:0000313" key="2">
    <source>
        <dbReference type="EMBL" id="CAB3740511.1"/>
    </source>
</evidence>
<feature type="chain" id="PRO_5028871380" description="Protein GltF" evidence="1">
    <location>
        <begin position="28"/>
        <end position="240"/>
    </location>
</feature>
<sequence>MNHSARTPHALRYLLAASFLITATAQAATSAELKVTGRITPPSCDLTLDGNGHLDFGERAFNTLSLDGTKLNEKAIGLQVTCDGATRVGLHVVDNRASSKVLKAALNANAWGSSNALITDDFIYGLGSVTGAGDTQVPIGGYMFGFKDADVTANGSKAYVVYSADKRNWKFDVPQRNYLSPNFTYSFVIGAPSASNYTPIAITALNGALTVVPTINRSGDLPTSSAIAFDGSATISLIYL</sequence>
<proteinExistence type="predicted"/>
<dbReference type="AlphaFoldDB" id="A0A6S7AN47"/>
<reference evidence="2 3" key="1">
    <citation type="submission" date="2020-04" db="EMBL/GenBank/DDBJ databases">
        <authorList>
            <person name="De Canck E."/>
        </authorList>
    </citation>
    <scope>NUCLEOTIDE SEQUENCE [LARGE SCALE GENOMIC DNA]</scope>
    <source>
        <strain evidence="2 3">LMG 3441</strain>
    </source>
</reference>
<dbReference type="EMBL" id="CADIJQ010000013">
    <property type="protein sequence ID" value="CAB3740511.1"/>
    <property type="molecule type" value="Genomic_DNA"/>
</dbReference>
<evidence type="ECO:0008006" key="4">
    <source>
        <dbReference type="Google" id="ProtNLM"/>
    </source>
</evidence>
<name>A0A6S7AN47_9BURK</name>
<keyword evidence="3" id="KW-1185">Reference proteome</keyword>
<dbReference type="Pfam" id="PF06551">
    <property type="entry name" value="DUF1120"/>
    <property type="match status" value="1"/>
</dbReference>
<evidence type="ECO:0000313" key="3">
    <source>
        <dbReference type="Proteomes" id="UP000494269"/>
    </source>
</evidence>
<protein>
    <recommendedName>
        <fullName evidence="4">Protein GltF</fullName>
    </recommendedName>
</protein>
<dbReference type="RefSeq" id="WP_342067308.1">
    <property type="nucleotide sequence ID" value="NZ_JASATM010000025.1"/>
</dbReference>